<dbReference type="GO" id="GO:0006508">
    <property type="term" value="P:proteolysis"/>
    <property type="evidence" value="ECO:0007669"/>
    <property type="project" value="UniProtKB-KW"/>
</dbReference>
<keyword evidence="8 9" id="KW-0472">Membrane</keyword>
<dbReference type="RefSeq" id="WP_096433439.1">
    <property type="nucleotide sequence ID" value="NZ_NTJD01000006.1"/>
</dbReference>
<dbReference type="Pfam" id="PF01252">
    <property type="entry name" value="Peptidase_A8"/>
    <property type="match status" value="1"/>
</dbReference>
<dbReference type="OrthoDB" id="9810259at2"/>
<dbReference type="HAMAP" id="MF_00161">
    <property type="entry name" value="LspA"/>
    <property type="match status" value="1"/>
</dbReference>
<organism evidence="12 13">
    <name type="scientific">Pseudothioclava arenosa</name>
    <dbReference type="NCBI Taxonomy" id="1795308"/>
    <lineage>
        <taxon>Bacteria</taxon>
        <taxon>Pseudomonadati</taxon>
        <taxon>Pseudomonadota</taxon>
        <taxon>Alphaproteobacteria</taxon>
        <taxon>Rhodobacterales</taxon>
        <taxon>Paracoccaceae</taxon>
        <taxon>Pseudothioclava</taxon>
    </lineage>
</organism>
<protein>
    <recommendedName>
        <fullName evidence="9">Lipoprotein signal peptidase</fullName>
        <ecNumber evidence="9">3.4.23.36</ecNumber>
    </recommendedName>
    <alternativeName>
        <fullName evidence="9">Prolipoprotein signal peptidase</fullName>
    </alternativeName>
    <alternativeName>
        <fullName evidence="9">Signal peptidase II</fullName>
        <shortName evidence="9">SPase II</shortName>
    </alternativeName>
</protein>
<evidence type="ECO:0000313" key="13">
    <source>
        <dbReference type="Proteomes" id="UP000243507"/>
    </source>
</evidence>
<dbReference type="Proteomes" id="UP000243507">
    <property type="component" value="Unassembled WGS sequence"/>
</dbReference>
<evidence type="ECO:0000256" key="4">
    <source>
        <dbReference type="ARBA" id="ARBA00022692"/>
    </source>
</evidence>
<evidence type="ECO:0000256" key="7">
    <source>
        <dbReference type="ARBA" id="ARBA00022989"/>
    </source>
</evidence>
<dbReference type="AlphaFoldDB" id="A0A2A4CPV4"/>
<evidence type="ECO:0000256" key="10">
    <source>
        <dbReference type="RuleBase" id="RU000594"/>
    </source>
</evidence>
<keyword evidence="6 9" id="KW-0378">Hydrolase</keyword>
<accession>A0A2A4CPV4</accession>
<comment type="similarity">
    <text evidence="1 9 11">Belongs to the peptidase A8 family.</text>
</comment>
<feature type="active site" evidence="9">
    <location>
        <position position="117"/>
    </location>
</feature>
<comment type="catalytic activity">
    <reaction evidence="9 10">
        <text>Release of signal peptides from bacterial membrane prolipoproteins. Hydrolyzes -Xaa-Yaa-Zaa-|-(S,diacylglyceryl)Cys-, in which Xaa is hydrophobic (preferably Leu), and Yaa (Ala or Ser) and Zaa (Gly or Ala) have small, neutral side chains.</text>
        <dbReference type="EC" id="3.4.23.36"/>
    </reaction>
</comment>
<proteinExistence type="inferred from homology"/>
<keyword evidence="7 9" id="KW-1133">Transmembrane helix</keyword>
<sequence length="159" mass="17133">MRLVASVAAASLIADQLSKQVVVEMLDLKRIGSYDLLPPWLTFRMAWNQGVNFGLFSGETEATRWGLIVVALAITAWVALWMRKGPYSALTRISAGLLIGGALGNVIDRIRYGAVADFLNMSLPGWQNPYSFNIADIAIFAGAFGLVLFSGNKPAAGAR</sequence>
<reference evidence="12 13" key="1">
    <citation type="submission" date="2017-09" db="EMBL/GenBank/DDBJ databases">
        <title>A multilocus sequence analysis scheme for characterization of bacteria in the genus Thioclava.</title>
        <authorList>
            <person name="Liu Y."/>
            <person name="Shao Z."/>
        </authorList>
    </citation>
    <scope>NUCLEOTIDE SEQUENCE [LARGE SCALE GENOMIC DNA]</scope>
    <source>
        <strain evidence="12 13">CAU 1312</strain>
    </source>
</reference>
<feature type="active site" evidence="9">
    <location>
        <position position="136"/>
    </location>
</feature>
<keyword evidence="13" id="KW-1185">Reference proteome</keyword>
<dbReference type="NCBIfam" id="TIGR00077">
    <property type="entry name" value="lspA"/>
    <property type="match status" value="1"/>
</dbReference>
<dbReference type="InterPro" id="IPR001872">
    <property type="entry name" value="Peptidase_A8"/>
</dbReference>
<dbReference type="PANTHER" id="PTHR33695">
    <property type="entry name" value="LIPOPROTEIN SIGNAL PEPTIDASE"/>
    <property type="match status" value="1"/>
</dbReference>
<evidence type="ECO:0000256" key="2">
    <source>
        <dbReference type="ARBA" id="ARBA00022475"/>
    </source>
</evidence>
<evidence type="ECO:0000256" key="11">
    <source>
        <dbReference type="RuleBase" id="RU004181"/>
    </source>
</evidence>
<keyword evidence="5 9" id="KW-0064">Aspartyl protease</keyword>
<evidence type="ECO:0000256" key="9">
    <source>
        <dbReference type="HAMAP-Rule" id="MF_00161"/>
    </source>
</evidence>
<comment type="function">
    <text evidence="9 10">This protein specifically catalyzes the removal of signal peptides from prolipoproteins.</text>
</comment>
<evidence type="ECO:0000313" key="12">
    <source>
        <dbReference type="EMBL" id="PCD76350.1"/>
    </source>
</evidence>
<comment type="pathway">
    <text evidence="9">Protein modification; lipoprotein biosynthesis (signal peptide cleavage).</text>
</comment>
<feature type="transmembrane region" description="Helical" evidence="9">
    <location>
        <begin position="89"/>
        <end position="110"/>
    </location>
</feature>
<keyword evidence="4 9" id="KW-0812">Transmembrane</keyword>
<gene>
    <name evidence="9 12" type="primary">lspA</name>
    <name evidence="12" type="ORF">CLN94_09165</name>
</gene>
<dbReference type="GO" id="GO:0004190">
    <property type="term" value="F:aspartic-type endopeptidase activity"/>
    <property type="evidence" value="ECO:0007669"/>
    <property type="project" value="UniProtKB-UniRule"/>
</dbReference>
<evidence type="ECO:0000256" key="5">
    <source>
        <dbReference type="ARBA" id="ARBA00022750"/>
    </source>
</evidence>
<feature type="transmembrane region" description="Helical" evidence="9">
    <location>
        <begin position="130"/>
        <end position="149"/>
    </location>
</feature>
<dbReference type="PROSITE" id="PS00855">
    <property type="entry name" value="SPASE_II"/>
    <property type="match status" value="1"/>
</dbReference>
<evidence type="ECO:0000256" key="1">
    <source>
        <dbReference type="ARBA" id="ARBA00006139"/>
    </source>
</evidence>
<dbReference type="UniPathway" id="UPA00665"/>
<comment type="caution">
    <text evidence="9">Lacks conserved residue(s) required for the propagation of feature annotation.</text>
</comment>
<keyword evidence="2 9" id="KW-1003">Cell membrane</keyword>
<dbReference type="PANTHER" id="PTHR33695:SF1">
    <property type="entry name" value="LIPOPROTEIN SIGNAL PEPTIDASE"/>
    <property type="match status" value="1"/>
</dbReference>
<dbReference type="EMBL" id="NTJD01000006">
    <property type="protein sequence ID" value="PCD76350.1"/>
    <property type="molecule type" value="Genomic_DNA"/>
</dbReference>
<comment type="subcellular location">
    <subcellularLocation>
        <location evidence="9">Cell membrane</location>
        <topology evidence="9">Multi-pass membrane protein</topology>
    </subcellularLocation>
</comment>
<dbReference type="PRINTS" id="PR00781">
    <property type="entry name" value="LIPOSIGPTASE"/>
</dbReference>
<evidence type="ECO:0000256" key="3">
    <source>
        <dbReference type="ARBA" id="ARBA00022670"/>
    </source>
</evidence>
<name>A0A2A4CPV4_9RHOB</name>
<keyword evidence="3 9" id="KW-0645">Protease</keyword>
<dbReference type="GO" id="GO:0005886">
    <property type="term" value="C:plasma membrane"/>
    <property type="evidence" value="ECO:0007669"/>
    <property type="project" value="UniProtKB-SubCell"/>
</dbReference>
<feature type="transmembrane region" description="Helical" evidence="9">
    <location>
        <begin position="62"/>
        <end position="82"/>
    </location>
</feature>
<evidence type="ECO:0000256" key="8">
    <source>
        <dbReference type="ARBA" id="ARBA00023136"/>
    </source>
</evidence>
<comment type="caution">
    <text evidence="12">The sequence shown here is derived from an EMBL/GenBank/DDBJ whole genome shotgun (WGS) entry which is preliminary data.</text>
</comment>
<evidence type="ECO:0000256" key="6">
    <source>
        <dbReference type="ARBA" id="ARBA00022801"/>
    </source>
</evidence>
<dbReference type="EC" id="3.4.23.36" evidence="9"/>